<dbReference type="EMBL" id="KZ349263">
    <property type="protein sequence ID" value="PIO65145.1"/>
    <property type="molecule type" value="Genomic_DNA"/>
</dbReference>
<evidence type="ECO:0000313" key="2">
    <source>
        <dbReference type="Proteomes" id="UP000230423"/>
    </source>
</evidence>
<reference evidence="1 2" key="1">
    <citation type="submission" date="2015-09" db="EMBL/GenBank/DDBJ databases">
        <title>Draft genome of the parasitic nematode Teladorsagia circumcincta isolate WARC Sus (inbred).</title>
        <authorList>
            <person name="Mitreva M."/>
        </authorList>
    </citation>
    <scope>NUCLEOTIDE SEQUENCE [LARGE SCALE GENOMIC DNA]</scope>
    <source>
        <strain evidence="1 2">S</strain>
    </source>
</reference>
<evidence type="ECO:0000313" key="1">
    <source>
        <dbReference type="EMBL" id="PIO65145.1"/>
    </source>
</evidence>
<proteinExistence type="predicted"/>
<protein>
    <submittedName>
        <fullName evidence="1">Uncharacterized protein</fullName>
    </submittedName>
</protein>
<organism evidence="1 2">
    <name type="scientific">Teladorsagia circumcincta</name>
    <name type="common">Brown stomach worm</name>
    <name type="synonym">Ostertagia circumcincta</name>
    <dbReference type="NCBI Taxonomy" id="45464"/>
    <lineage>
        <taxon>Eukaryota</taxon>
        <taxon>Metazoa</taxon>
        <taxon>Ecdysozoa</taxon>
        <taxon>Nematoda</taxon>
        <taxon>Chromadorea</taxon>
        <taxon>Rhabditida</taxon>
        <taxon>Rhabditina</taxon>
        <taxon>Rhabditomorpha</taxon>
        <taxon>Strongyloidea</taxon>
        <taxon>Trichostrongylidae</taxon>
        <taxon>Teladorsagia</taxon>
    </lineage>
</organism>
<name>A0A2G9U4P6_TELCI</name>
<sequence length="84" mass="9878">HCSGISNYCIQKIDKRENQIIRECSSFTDEHNMEEKCPMSGCHWQSAHETYCCCQFDHCNEWKSELVFSFTVIHNEIHGSMVDM</sequence>
<dbReference type="AlphaFoldDB" id="A0A2G9U4P6"/>
<dbReference type="Proteomes" id="UP000230423">
    <property type="component" value="Unassembled WGS sequence"/>
</dbReference>
<gene>
    <name evidence="1" type="ORF">TELCIR_13199</name>
</gene>
<feature type="non-terminal residue" evidence="1">
    <location>
        <position position="1"/>
    </location>
</feature>
<dbReference type="OrthoDB" id="5785959at2759"/>
<keyword evidence="2" id="KW-1185">Reference proteome</keyword>
<accession>A0A2G9U4P6</accession>